<dbReference type="InterPro" id="IPR005183">
    <property type="entry name" value="DUF305_CopM-like"/>
</dbReference>
<feature type="transmembrane region" description="Helical" evidence="1">
    <location>
        <begin position="127"/>
        <end position="144"/>
    </location>
</feature>
<evidence type="ECO:0000313" key="3">
    <source>
        <dbReference type="EMBL" id="MBP2238161.1"/>
    </source>
</evidence>
<dbReference type="InterPro" id="IPR012347">
    <property type="entry name" value="Ferritin-like"/>
</dbReference>
<reference evidence="3 4" key="1">
    <citation type="submission" date="2021-03" db="EMBL/GenBank/DDBJ databases">
        <title>Genomic Encyclopedia of Type Strains, Phase IV (KMG-IV): sequencing the most valuable type-strain genomes for metagenomic binning, comparative biology and taxonomic classification.</title>
        <authorList>
            <person name="Goeker M."/>
        </authorList>
    </citation>
    <scope>NUCLEOTIDE SEQUENCE [LARGE SCALE GENOMIC DNA]</scope>
    <source>
        <strain evidence="3 4">DSM 13372</strain>
    </source>
</reference>
<dbReference type="Gene3D" id="1.20.1260.10">
    <property type="match status" value="1"/>
</dbReference>
<protein>
    <recommendedName>
        <fullName evidence="2">DUF305 domain-containing protein</fullName>
    </recommendedName>
</protein>
<feature type="domain" description="DUF305" evidence="2">
    <location>
        <begin position="152"/>
        <end position="200"/>
    </location>
</feature>
<name>A0ABS4R5J2_9HYPH</name>
<comment type="caution">
    <text evidence="3">The sequence shown here is derived from an EMBL/GenBank/DDBJ whole genome shotgun (WGS) entry which is preliminary data.</text>
</comment>
<accession>A0ABS4R5J2</accession>
<evidence type="ECO:0000259" key="2">
    <source>
        <dbReference type="Pfam" id="PF03713"/>
    </source>
</evidence>
<feature type="transmembrane region" description="Helical" evidence="1">
    <location>
        <begin position="97"/>
        <end position="115"/>
    </location>
</feature>
<evidence type="ECO:0000256" key="1">
    <source>
        <dbReference type="SAM" id="Phobius"/>
    </source>
</evidence>
<sequence length="209" mass="23685">MIMVTSEAGLHERNPGLLLMERTTGPLVSKARTDFRHPVERRIVMREHGKQSMQNHDTTRHHYLMFALNLVLSLLVMYLAMFSMIDGWADFRNNLNTLYMALTMVAPMGIIMLATMGRMYKSKGLNIFLYLGLAGLFVVAFAGTRMQAGIDDDQFIASMIPHHSGAILMCREAKLMDEELVNLCRQISEGQREEIEQMNSIKARLDSSG</sequence>
<keyword evidence="1" id="KW-1133">Transmembrane helix</keyword>
<organism evidence="3 4">
    <name type="scientific">Sinorhizobium kostiense</name>
    <dbReference type="NCBI Taxonomy" id="76747"/>
    <lineage>
        <taxon>Bacteria</taxon>
        <taxon>Pseudomonadati</taxon>
        <taxon>Pseudomonadota</taxon>
        <taxon>Alphaproteobacteria</taxon>
        <taxon>Hyphomicrobiales</taxon>
        <taxon>Rhizobiaceae</taxon>
        <taxon>Sinorhizobium/Ensifer group</taxon>
        <taxon>Sinorhizobium</taxon>
    </lineage>
</organism>
<keyword evidence="1" id="KW-0812">Transmembrane</keyword>
<keyword evidence="1" id="KW-0472">Membrane</keyword>
<gene>
    <name evidence="3" type="ORF">J2Z31_004688</name>
</gene>
<dbReference type="EMBL" id="JAGILA010000007">
    <property type="protein sequence ID" value="MBP2238161.1"/>
    <property type="molecule type" value="Genomic_DNA"/>
</dbReference>
<feature type="transmembrane region" description="Helical" evidence="1">
    <location>
        <begin position="63"/>
        <end position="85"/>
    </location>
</feature>
<keyword evidence="4" id="KW-1185">Reference proteome</keyword>
<proteinExistence type="predicted"/>
<evidence type="ECO:0000313" key="4">
    <source>
        <dbReference type="Proteomes" id="UP000730739"/>
    </source>
</evidence>
<dbReference type="Pfam" id="PF03713">
    <property type="entry name" value="DUF305"/>
    <property type="match status" value="1"/>
</dbReference>
<dbReference type="Proteomes" id="UP000730739">
    <property type="component" value="Unassembled WGS sequence"/>
</dbReference>